<feature type="compositionally biased region" description="Basic residues" evidence="1">
    <location>
        <begin position="501"/>
        <end position="512"/>
    </location>
</feature>
<feature type="compositionally biased region" description="Low complexity" evidence="1">
    <location>
        <begin position="724"/>
        <end position="736"/>
    </location>
</feature>
<accession>A0A1Y2HUJ5</accession>
<protein>
    <submittedName>
        <fullName evidence="2">Uncharacterized protein</fullName>
    </submittedName>
</protein>
<dbReference type="AlphaFoldDB" id="A0A1Y2HUJ5"/>
<feature type="compositionally biased region" description="Basic and acidic residues" evidence="1">
    <location>
        <begin position="704"/>
        <end position="714"/>
    </location>
</feature>
<evidence type="ECO:0000256" key="1">
    <source>
        <dbReference type="SAM" id="MobiDB-lite"/>
    </source>
</evidence>
<feature type="compositionally biased region" description="Low complexity" evidence="1">
    <location>
        <begin position="1191"/>
        <end position="1204"/>
    </location>
</feature>
<keyword evidence="3" id="KW-1185">Reference proteome</keyword>
<dbReference type="Proteomes" id="UP000193411">
    <property type="component" value="Unassembled WGS sequence"/>
</dbReference>
<evidence type="ECO:0000313" key="3">
    <source>
        <dbReference type="Proteomes" id="UP000193411"/>
    </source>
</evidence>
<feature type="compositionally biased region" description="Acidic residues" evidence="1">
    <location>
        <begin position="372"/>
        <end position="384"/>
    </location>
</feature>
<gene>
    <name evidence="2" type="ORF">BCR44DRAFT_309664</name>
</gene>
<comment type="caution">
    <text evidence="2">The sequence shown here is derived from an EMBL/GenBank/DDBJ whole genome shotgun (WGS) entry which is preliminary data.</text>
</comment>
<feature type="compositionally biased region" description="Low complexity" evidence="1">
    <location>
        <begin position="884"/>
        <end position="901"/>
    </location>
</feature>
<feature type="compositionally biased region" description="Pro residues" evidence="1">
    <location>
        <begin position="473"/>
        <end position="493"/>
    </location>
</feature>
<organism evidence="2 3">
    <name type="scientific">Catenaria anguillulae PL171</name>
    <dbReference type="NCBI Taxonomy" id="765915"/>
    <lineage>
        <taxon>Eukaryota</taxon>
        <taxon>Fungi</taxon>
        <taxon>Fungi incertae sedis</taxon>
        <taxon>Blastocladiomycota</taxon>
        <taxon>Blastocladiomycetes</taxon>
        <taxon>Blastocladiales</taxon>
        <taxon>Catenariaceae</taxon>
        <taxon>Catenaria</taxon>
    </lineage>
</organism>
<feature type="compositionally biased region" description="Polar residues" evidence="1">
    <location>
        <begin position="271"/>
        <end position="283"/>
    </location>
</feature>
<feature type="compositionally biased region" description="Low complexity" evidence="1">
    <location>
        <begin position="911"/>
        <end position="920"/>
    </location>
</feature>
<feature type="region of interest" description="Disordered" evidence="1">
    <location>
        <begin position="252"/>
        <end position="283"/>
    </location>
</feature>
<feature type="region of interest" description="Disordered" evidence="1">
    <location>
        <begin position="1"/>
        <end position="123"/>
    </location>
</feature>
<feature type="compositionally biased region" description="Low complexity" evidence="1">
    <location>
        <begin position="864"/>
        <end position="874"/>
    </location>
</feature>
<feature type="region of interest" description="Disordered" evidence="1">
    <location>
        <begin position="130"/>
        <end position="149"/>
    </location>
</feature>
<evidence type="ECO:0000313" key="2">
    <source>
        <dbReference type="EMBL" id="ORZ38275.1"/>
    </source>
</evidence>
<feature type="region of interest" description="Disordered" evidence="1">
    <location>
        <begin position="1177"/>
        <end position="1213"/>
    </location>
</feature>
<feature type="compositionally biased region" description="Basic and acidic residues" evidence="1">
    <location>
        <begin position="317"/>
        <end position="332"/>
    </location>
</feature>
<reference evidence="2 3" key="1">
    <citation type="submission" date="2016-07" db="EMBL/GenBank/DDBJ databases">
        <title>Pervasive Adenine N6-methylation of Active Genes in Fungi.</title>
        <authorList>
            <consortium name="DOE Joint Genome Institute"/>
            <person name="Mondo S.J."/>
            <person name="Dannebaum R.O."/>
            <person name="Kuo R.C."/>
            <person name="Labutti K."/>
            <person name="Haridas S."/>
            <person name="Kuo A."/>
            <person name="Salamov A."/>
            <person name="Ahrendt S.R."/>
            <person name="Lipzen A."/>
            <person name="Sullivan W."/>
            <person name="Andreopoulos W.B."/>
            <person name="Clum A."/>
            <person name="Lindquist E."/>
            <person name="Daum C."/>
            <person name="Ramamoorthy G.K."/>
            <person name="Gryganskyi A."/>
            <person name="Culley D."/>
            <person name="Magnuson J.K."/>
            <person name="James T.Y."/>
            <person name="O'Malley M.A."/>
            <person name="Stajich J.E."/>
            <person name="Spatafora J.W."/>
            <person name="Visel A."/>
            <person name="Grigoriev I.V."/>
        </authorList>
    </citation>
    <scope>NUCLEOTIDE SEQUENCE [LARGE SCALE GENOMIC DNA]</scope>
    <source>
        <strain evidence="2 3">PL171</strain>
    </source>
</reference>
<feature type="compositionally biased region" description="Pro residues" evidence="1">
    <location>
        <begin position="798"/>
        <end position="808"/>
    </location>
</feature>
<feature type="compositionally biased region" description="Polar residues" evidence="1">
    <location>
        <begin position="651"/>
        <end position="662"/>
    </location>
</feature>
<dbReference type="EMBL" id="MCFL01000009">
    <property type="protein sequence ID" value="ORZ38275.1"/>
    <property type="molecule type" value="Genomic_DNA"/>
</dbReference>
<feature type="compositionally biased region" description="Basic residues" evidence="1">
    <location>
        <begin position="32"/>
        <end position="47"/>
    </location>
</feature>
<feature type="compositionally biased region" description="Polar residues" evidence="1">
    <location>
        <begin position="844"/>
        <end position="853"/>
    </location>
</feature>
<proteinExistence type="predicted"/>
<feature type="region of interest" description="Disordered" evidence="1">
    <location>
        <begin position="317"/>
        <end position="831"/>
    </location>
</feature>
<feature type="region of interest" description="Disordered" evidence="1">
    <location>
        <begin position="843"/>
        <end position="972"/>
    </location>
</feature>
<feature type="compositionally biased region" description="Basic residues" evidence="1">
    <location>
        <begin position="336"/>
        <end position="348"/>
    </location>
</feature>
<name>A0A1Y2HUJ5_9FUNG</name>
<feature type="compositionally biased region" description="Low complexity" evidence="1">
    <location>
        <begin position="352"/>
        <end position="371"/>
    </location>
</feature>
<sequence>MMAGERASGPSASAKSRAMRHRPKRSNDAPKLRPKTLKTKKKRRKDRPVKSTHDADADADADAGAGAGALDHDQADVGDQEDTAKSSPHPPMHQTRHHPPPPYVAVPAHNAKHGPTATLPNHPFFLVQPGTKPKSRSSHYNLRRRNDEPETPSYFMLPGMDAGLLHAAGCALALATARHLHICAPTLRPALHAPSATTAAEGASGPTSLDRVDRAKRALVQTQAAMVAWSSSKTPGVGAVDRDDTSMASGLVRENGLPRLPPFKHRRLSRSGATGQISGTSSLSTVVTPAAASFALKGANGPNGASRRRREWSALMRDEGDDKKQDEGEHLSAGRGRLRHSGRPQRGKVHVDSSVSSHSSRSGSGSSSGSSSDDELDADDEDYVDTGIDSGSEADDAARSTPQPHLRPASPLAHASSRPPSSPLVDHPKVTMTQLVPPYAADPPFSPSNPISRKRRHSPDPLHNASYNQSPRYLPPPPLPPYPFPRRGFPPNPSHINRFPPHPHHSMHHPPWRSHEPHFPQVPPSPIIRQSQSNHYRSHTPAPVRNYVHPPSRLPVPPSSSHAPEYHSVQQPHPRPGQGHLYGAVDNVGQRGPPSTSDGRVPGSGHVRHHEQHGPGWHPGERGRAPPLPYGSGLEPPSPRRHMPSLDDYSNRTNSSNSTAPASFQPPPYPPFRHATASARHPSFPPGPAQIPRRGRRPSSTTSDAHKHTQRHELPPPPLPFAYPRPALRPALSPTAEHPGYSSSHHAHRNALPVPPRPPSEVNAHHAHVPLYLAGPQPPGPSSHVPAVFAPRSGAPLLLPPPPSPPGSSMPSHGMAVGDSASPFARSRSAAGSQVYMQAHIGDVSQQPGATDSRQAKRVKGLVEAEQADSQSESSHSEEQDVASSGSQSWSDTCSSSSSSSDTDADHHRGPSASLSSLSSSPPPTPSKAGVSLSQRSQDHCECGASAGLPNGTSRRTTPATGATNPPQEALPTATITVSVHSPADLSLIFPQQPTPSISTPPPAPPLVAAPLPYSPSLQVALDKLTAGQLYQAWLVTKKRQRAWHADPTPILPPVTEPGGSTLDWLWILADMHVLKHELDQRAKTGKLVGLPAGHDPGPPNVQVGLLMNPNQSLVDLVPEALAGALGWGAGSNVGEWRREIRGQREGAKVGEDACGGADQGHAGATVEDVMSALASELQCGSEGSEEEQGAAEVAGCESSGVSDLSDELDEDE</sequence>
<feature type="compositionally biased region" description="Basic residues" evidence="1">
    <location>
        <begin position="133"/>
        <end position="143"/>
    </location>
</feature>
<feature type="compositionally biased region" description="Polar residues" evidence="1">
    <location>
        <begin position="951"/>
        <end position="967"/>
    </location>
</feature>
<feature type="compositionally biased region" description="Low complexity" evidence="1">
    <location>
        <begin position="809"/>
        <end position="831"/>
    </location>
</feature>